<dbReference type="Proteomes" id="UP000683417">
    <property type="component" value="Unassembled WGS sequence"/>
</dbReference>
<accession>A0A9W4D154</accession>
<evidence type="ECO:0000313" key="2">
    <source>
        <dbReference type="EMBL" id="CAD6502216.1"/>
    </source>
</evidence>
<comment type="caution">
    <text evidence="2">The sequence shown here is derived from an EMBL/GenBank/DDBJ whole genome shotgun (WGS) entry which is preliminary data.</text>
</comment>
<organism evidence="2 3">
    <name type="scientific">Blumeria graminis f. sp. triticale</name>
    <dbReference type="NCBI Taxonomy" id="1689686"/>
    <lineage>
        <taxon>Eukaryota</taxon>
        <taxon>Fungi</taxon>
        <taxon>Dikarya</taxon>
        <taxon>Ascomycota</taxon>
        <taxon>Pezizomycotina</taxon>
        <taxon>Leotiomycetes</taxon>
        <taxon>Erysiphales</taxon>
        <taxon>Erysiphaceae</taxon>
        <taxon>Blumeria</taxon>
    </lineage>
</organism>
<feature type="chain" id="PRO_5040722505" evidence="1">
    <location>
        <begin position="22"/>
        <end position="159"/>
    </location>
</feature>
<reference evidence="2" key="1">
    <citation type="submission" date="2020-10" db="EMBL/GenBank/DDBJ databases">
        <authorList>
            <person name="Muller C M."/>
        </authorList>
    </citation>
    <scope>NUCLEOTIDE SEQUENCE</scope>
    <source>
        <strain evidence="2">THUN-12</strain>
    </source>
</reference>
<sequence length="159" mass="18104">MRLSTIGLTLQSVSLPIAVLASFKTPHVAEENKMFDCIYNNFDSTTIIDVINNINYYGGINRLQQIQSHELDALYTGVWGRTKMMYHDDGSTVKHYLCEMDVKQDSKYLNKYKYTLVVDNKARACAVLEHIIRFDSEIGDYEDSYLGNTIAGSKLCAIR</sequence>
<evidence type="ECO:0000313" key="3">
    <source>
        <dbReference type="Proteomes" id="UP000683417"/>
    </source>
</evidence>
<proteinExistence type="predicted"/>
<name>A0A9W4D154_BLUGR</name>
<evidence type="ECO:0000256" key="1">
    <source>
        <dbReference type="SAM" id="SignalP"/>
    </source>
</evidence>
<keyword evidence="1" id="KW-0732">Signal</keyword>
<dbReference type="EMBL" id="CAJHIT010000005">
    <property type="protein sequence ID" value="CAD6502216.1"/>
    <property type="molecule type" value="Genomic_DNA"/>
</dbReference>
<dbReference type="AlphaFoldDB" id="A0A9W4D154"/>
<protein>
    <submittedName>
        <fullName evidence="2">BgTH12-02455</fullName>
    </submittedName>
</protein>
<feature type="signal peptide" evidence="1">
    <location>
        <begin position="1"/>
        <end position="21"/>
    </location>
</feature>
<gene>
    <name evidence="2" type="ORF">BGTH12_LOCUS3574</name>
</gene>